<name>A0A6N8I3X7_9FIRM</name>
<sequence length="264" mass="27812">MEEEKKQGPAELKKFIIAVAAALIGVVAIVGIAFSAFFRLSDSGRTNGAAQNQSGGDTITVSYTQKDRVVPDLAEISFGVVTDAKEAEDCLTQNSTDINQVVLAIKKTGIDEKNIQTNGYSLTPRYSYTDGKEELVGYECRTDIAVSGVSIDKVGTVLDGSTAAGVNKIDSVRYSYSKYDDAYSTALTEATSRCRALADKIAAKNGVGVKGIKAINENKEGSASPDVYNSSMKLTADAAESSTQAAAGQIDVNASVTITYEIGK</sequence>
<keyword evidence="1" id="KW-0812">Transmembrane</keyword>
<keyword evidence="3" id="KW-1185">Reference proteome</keyword>
<dbReference type="Gene3D" id="3.30.70.2970">
    <property type="entry name" value="Protein of unknown function (DUF541), domain 2"/>
    <property type="match status" value="1"/>
</dbReference>
<dbReference type="Proteomes" id="UP000469440">
    <property type="component" value="Unassembled WGS sequence"/>
</dbReference>
<dbReference type="PANTHER" id="PTHR34387:SF2">
    <property type="entry name" value="SLR1258 PROTEIN"/>
    <property type="match status" value="1"/>
</dbReference>
<feature type="transmembrane region" description="Helical" evidence="1">
    <location>
        <begin position="15"/>
        <end position="38"/>
    </location>
</feature>
<dbReference type="InterPro" id="IPR007497">
    <property type="entry name" value="SIMPL/DUF541"/>
</dbReference>
<dbReference type="Gene3D" id="3.30.110.170">
    <property type="entry name" value="Protein of unknown function (DUF541), domain 1"/>
    <property type="match status" value="1"/>
</dbReference>
<dbReference type="RefSeq" id="WP_166525178.1">
    <property type="nucleotide sequence ID" value="NZ_VWXL01000103.1"/>
</dbReference>
<dbReference type="GO" id="GO:0006974">
    <property type="term" value="P:DNA damage response"/>
    <property type="evidence" value="ECO:0007669"/>
    <property type="project" value="TreeGrafter"/>
</dbReference>
<proteinExistence type="predicted"/>
<comment type="caution">
    <text evidence="2">The sequence shown here is derived from an EMBL/GenBank/DDBJ whole genome shotgun (WGS) entry which is preliminary data.</text>
</comment>
<protein>
    <recommendedName>
        <fullName evidence="4">SIMPL domain-containing protein</fullName>
    </recommendedName>
</protein>
<organism evidence="2 3">
    <name type="scientific">Caproicibacter fermentans</name>
    <dbReference type="NCBI Taxonomy" id="2576756"/>
    <lineage>
        <taxon>Bacteria</taxon>
        <taxon>Bacillati</taxon>
        <taxon>Bacillota</taxon>
        <taxon>Clostridia</taxon>
        <taxon>Eubacteriales</taxon>
        <taxon>Acutalibacteraceae</taxon>
        <taxon>Caproicibacter</taxon>
    </lineage>
</organism>
<dbReference type="AlphaFoldDB" id="A0A6N8I3X7"/>
<dbReference type="InterPro" id="IPR052022">
    <property type="entry name" value="26kDa_periplasmic_antigen"/>
</dbReference>
<evidence type="ECO:0008006" key="4">
    <source>
        <dbReference type="Google" id="ProtNLM"/>
    </source>
</evidence>
<dbReference type="EMBL" id="VWXL01000103">
    <property type="protein sequence ID" value="MVB12774.1"/>
    <property type="molecule type" value="Genomic_DNA"/>
</dbReference>
<gene>
    <name evidence="2" type="ORF">CAFE_35190</name>
</gene>
<keyword evidence="1" id="KW-0472">Membrane</keyword>
<evidence type="ECO:0000313" key="3">
    <source>
        <dbReference type="Proteomes" id="UP000469440"/>
    </source>
</evidence>
<accession>A0A6N8I3X7</accession>
<dbReference type="PANTHER" id="PTHR34387">
    <property type="entry name" value="SLR1258 PROTEIN"/>
    <property type="match status" value="1"/>
</dbReference>
<evidence type="ECO:0000256" key="1">
    <source>
        <dbReference type="SAM" id="Phobius"/>
    </source>
</evidence>
<reference evidence="2 3" key="1">
    <citation type="submission" date="2019-09" db="EMBL/GenBank/DDBJ databases">
        <title>Genome sequence of Clostridium sp. EA1.</title>
        <authorList>
            <person name="Poehlein A."/>
            <person name="Bengelsdorf F.R."/>
            <person name="Daniel R."/>
        </authorList>
    </citation>
    <scope>NUCLEOTIDE SEQUENCE [LARGE SCALE GENOMIC DNA]</scope>
    <source>
        <strain evidence="2 3">EA1</strain>
    </source>
</reference>
<dbReference type="Pfam" id="PF04402">
    <property type="entry name" value="SIMPL"/>
    <property type="match status" value="1"/>
</dbReference>
<keyword evidence="1" id="KW-1133">Transmembrane helix</keyword>
<evidence type="ECO:0000313" key="2">
    <source>
        <dbReference type="EMBL" id="MVB12774.1"/>
    </source>
</evidence>